<name>F0SQ54_RUBBR</name>
<dbReference type="AlphaFoldDB" id="F0SQ54"/>
<dbReference type="InterPro" id="IPR007263">
    <property type="entry name" value="DCC1-like"/>
</dbReference>
<dbReference type="EMBL" id="CP002546">
    <property type="protein sequence ID" value="ADY61231.1"/>
    <property type="molecule type" value="Genomic_DNA"/>
</dbReference>
<keyword evidence="3" id="KW-1185">Reference proteome</keyword>
<dbReference type="Pfam" id="PF04134">
    <property type="entry name" value="DCC1-like"/>
    <property type="match status" value="1"/>
</dbReference>
<dbReference type="Proteomes" id="UP000006860">
    <property type="component" value="Chromosome"/>
</dbReference>
<gene>
    <name evidence="2" type="ordered locus">Plabr_3634</name>
</gene>
<feature type="transmembrane region" description="Helical" evidence="1">
    <location>
        <begin position="20"/>
        <end position="39"/>
    </location>
</feature>
<protein>
    <submittedName>
        <fullName evidence="2">Thiol-disulfide oxidoreductase DCC</fullName>
    </submittedName>
</protein>
<dbReference type="RefSeq" id="WP_013629950.1">
    <property type="nucleotide sequence ID" value="NC_015174.1"/>
</dbReference>
<dbReference type="STRING" id="756272.Plabr_3634"/>
<dbReference type="OrthoDB" id="9785438at2"/>
<evidence type="ECO:0000256" key="1">
    <source>
        <dbReference type="SAM" id="Phobius"/>
    </source>
</evidence>
<sequence length="147" mass="16771">MSTATADAPVDVDALSQTHPVLFFDGVCGLCNYYVDFVLKRDKNARFRFAPLQGEAAANLLSSEDRENLNSLVLLKEGRQYRRTAAVVRILWQLSLPWQLAGSLLWLIPAPLRDFGYKTVAHYRYAWFGQKATCRMPSPEERSRFLD</sequence>
<evidence type="ECO:0000313" key="2">
    <source>
        <dbReference type="EMBL" id="ADY61231.1"/>
    </source>
</evidence>
<dbReference type="PANTHER" id="PTHR33639:SF2">
    <property type="entry name" value="DUF393 DOMAIN-CONTAINING PROTEIN"/>
    <property type="match status" value="1"/>
</dbReference>
<dbReference type="PANTHER" id="PTHR33639">
    <property type="entry name" value="THIOL-DISULFIDE OXIDOREDUCTASE DCC"/>
    <property type="match status" value="1"/>
</dbReference>
<dbReference type="eggNOG" id="COG3011">
    <property type="taxonomic scope" value="Bacteria"/>
</dbReference>
<dbReference type="KEGG" id="pbs:Plabr_3634"/>
<dbReference type="GO" id="GO:0015035">
    <property type="term" value="F:protein-disulfide reductase activity"/>
    <property type="evidence" value="ECO:0007669"/>
    <property type="project" value="InterPro"/>
</dbReference>
<proteinExistence type="predicted"/>
<keyword evidence="1" id="KW-0472">Membrane</keyword>
<keyword evidence="1" id="KW-1133">Transmembrane helix</keyword>
<dbReference type="InterPro" id="IPR052927">
    <property type="entry name" value="DCC_oxidoreductase"/>
</dbReference>
<keyword evidence="1" id="KW-0812">Transmembrane</keyword>
<organism evidence="2 3">
    <name type="scientific">Rubinisphaera brasiliensis (strain ATCC 49424 / DSM 5305 / JCM 21570 / IAM 15109 / NBRC 103401 / IFAM 1448)</name>
    <name type="common">Planctomyces brasiliensis</name>
    <dbReference type="NCBI Taxonomy" id="756272"/>
    <lineage>
        <taxon>Bacteria</taxon>
        <taxon>Pseudomonadati</taxon>
        <taxon>Planctomycetota</taxon>
        <taxon>Planctomycetia</taxon>
        <taxon>Planctomycetales</taxon>
        <taxon>Planctomycetaceae</taxon>
        <taxon>Rubinisphaera</taxon>
    </lineage>
</organism>
<accession>F0SQ54</accession>
<reference evidence="3" key="1">
    <citation type="submission" date="2011-02" db="EMBL/GenBank/DDBJ databases">
        <title>The complete genome of Planctomyces brasiliensis DSM 5305.</title>
        <authorList>
            <person name="Lucas S."/>
            <person name="Copeland A."/>
            <person name="Lapidus A."/>
            <person name="Bruce D."/>
            <person name="Goodwin L."/>
            <person name="Pitluck S."/>
            <person name="Kyrpides N."/>
            <person name="Mavromatis K."/>
            <person name="Pagani I."/>
            <person name="Ivanova N."/>
            <person name="Ovchinnikova G."/>
            <person name="Lu M."/>
            <person name="Detter J.C."/>
            <person name="Han C."/>
            <person name="Land M."/>
            <person name="Hauser L."/>
            <person name="Markowitz V."/>
            <person name="Cheng J.-F."/>
            <person name="Hugenholtz P."/>
            <person name="Woyke T."/>
            <person name="Wu D."/>
            <person name="Tindall B."/>
            <person name="Pomrenke H.G."/>
            <person name="Brambilla E."/>
            <person name="Klenk H.-P."/>
            <person name="Eisen J.A."/>
        </authorList>
    </citation>
    <scope>NUCLEOTIDE SEQUENCE [LARGE SCALE GENOMIC DNA]</scope>
    <source>
        <strain evidence="3">ATCC 49424 / DSM 5305 / JCM 21570 / NBRC 103401 / IFAM 1448</strain>
    </source>
</reference>
<feature type="transmembrane region" description="Helical" evidence="1">
    <location>
        <begin position="86"/>
        <end position="108"/>
    </location>
</feature>
<evidence type="ECO:0000313" key="3">
    <source>
        <dbReference type="Proteomes" id="UP000006860"/>
    </source>
</evidence>
<dbReference type="HOGENOM" id="CLU_092206_2_1_0"/>